<protein>
    <recommendedName>
        <fullName evidence="1">ADP-ribosyl cyclase/cyclic ADP-ribose hydrolase</fullName>
        <ecNumber evidence="1">3.2.2.6</ecNumber>
    </recommendedName>
</protein>
<keyword evidence="3" id="KW-0520">NAD</keyword>
<reference evidence="6 7" key="1">
    <citation type="journal article" date="2015" name="Sci. Rep.">
        <title>The power of single molecule real-time sequencing technology in the de novo assembly of a eukaryotic genome.</title>
        <authorList>
            <person name="Sakai H."/>
            <person name="Naito K."/>
            <person name="Ogiso-Tanaka E."/>
            <person name="Takahashi Y."/>
            <person name="Iseki K."/>
            <person name="Muto C."/>
            <person name="Satou K."/>
            <person name="Teruya K."/>
            <person name="Shiroma A."/>
            <person name="Shimoji M."/>
            <person name="Hirano T."/>
            <person name="Itoh T."/>
            <person name="Kaga A."/>
            <person name="Tomooka N."/>
        </authorList>
    </citation>
    <scope>NUCLEOTIDE SEQUENCE [LARGE SCALE GENOMIC DNA]</scope>
    <source>
        <strain evidence="7">cv. Shumari</strain>
    </source>
</reference>
<sequence>MQLQWYEVLWAHVYSVPSKGYPVTRLEKVCSFGYGVGYWVQTGVAGGSRKGIHAFKDDKDLKKGQSIAPELLQAIEASGLSIWCLHEVGDTRNCAQTWARRVIPIFDDVDPLVVRKHSGCYDIAFAEHEYRFKENEGKMEEGKRWREGLTEVANLCGWDIFRPQYA</sequence>
<dbReference type="EMBL" id="AP015038">
    <property type="protein sequence ID" value="BAT87090.1"/>
    <property type="molecule type" value="Genomic_DNA"/>
</dbReference>
<name>A0A0S3S2N5_PHAAN</name>
<evidence type="ECO:0000256" key="3">
    <source>
        <dbReference type="ARBA" id="ARBA00023027"/>
    </source>
</evidence>
<dbReference type="InterPro" id="IPR000157">
    <property type="entry name" value="TIR_dom"/>
</dbReference>
<dbReference type="GO" id="GO:0007165">
    <property type="term" value="P:signal transduction"/>
    <property type="evidence" value="ECO:0007669"/>
    <property type="project" value="InterPro"/>
</dbReference>
<dbReference type="GO" id="GO:0061809">
    <property type="term" value="F:NAD+ nucleosidase activity, cyclic ADP-ribose generating"/>
    <property type="evidence" value="ECO:0007669"/>
    <property type="project" value="UniProtKB-EC"/>
</dbReference>
<dbReference type="PANTHER" id="PTHR32009">
    <property type="entry name" value="TMV RESISTANCE PROTEIN N-LIKE"/>
    <property type="match status" value="1"/>
</dbReference>
<gene>
    <name evidence="6" type="primary">Vigan.05G043100</name>
    <name evidence="6" type="ORF">VIGAN_05043100</name>
</gene>
<comment type="catalytic activity">
    <reaction evidence="4">
        <text>NAD(+) + H2O = ADP-D-ribose + nicotinamide + H(+)</text>
        <dbReference type="Rhea" id="RHEA:16301"/>
        <dbReference type="ChEBI" id="CHEBI:15377"/>
        <dbReference type="ChEBI" id="CHEBI:15378"/>
        <dbReference type="ChEBI" id="CHEBI:17154"/>
        <dbReference type="ChEBI" id="CHEBI:57540"/>
        <dbReference type="ChEBI" id="CHEBI:57967"/>
        <dbReference type="EC" id="3.2.2.6"/>
    </reaction>
    <physiologicalReaction direction="left-to-right" evidence="4">
        <dbReference type="Rhea" id="RHEA:16302"/>
    </physiologicalReaction>
</comment>
<keyword evidence="2" id="KW-0378">Hydrolase</keyword>
<organism evidence="6 7">
    <name type="scientific">Vigna angularis var. angularis</name>
    <dbReference type="NCBI Taxonomy" id="157739"/>
    <lineage>
        <taxon>Eukaryota</taxon>
        <taxon>Viridiplantae</taxon>
        <taxon>Streptophyta</taxon>
        <taxon>Embryophyta</taxon>
        <taxon>Tracheophyta</taxon>
        <taxon>Spermatophyta</taxon>
        <taxon>Magnoliopsida</taxon>
        <taxon>eudicotyledons</taxon>
        <taxon>Gunneridae</taxon>
        <taxon>Pentapetalae</taxon>
        <taxon>rosids</taxon>
        <taxon>fabids</taxon>
        <taxon>Fabales</taxon>
        <taxon>Fabaceae</taxon>
        <taxon>Papilionoideae</taxon>
        <taxon>50 kb inversion clade</taxon>
        <taxon>NPAAA clade</taxon>
        <taxon>indigoferoid/millettioid clade</taxon>
        <taxon>Phaseoleae</taxon>
        <taxon>Vigna</taxon>
    </lineage>
</organism>
<keyword evidence="7" id="KW-1185">Reference proteome</keyword>
<dbReference type="Proteomes" id="UP000291084">
    <property type="component" value="Chromosome 5"/>
</dbReference>
<evidence type="ECO:0000256" key="4">
    <source>
        <dbReference type="ARBA" id="ARBA00047304"/>
    </source>
</evidence>
<dbReference type="SMART" id="SM00255">
    <property type="entry name" value="TIR"/>
    <property type="match status" value="1"/>
</dbReference>
<evidence type="ECO:0000313" key="7">
    <source>
        <dbReference type="Proteomes" id="UP000291084"/>
    </source>
</evidence>
<dbReference type="PANTHER" id="PTHR32009:SF39">
    <property type="entry name" value="TIR DOMAIN-CONTAINING PROTEIN"/>
    <property type="match status" value="1"/>
</dbReference>
<dbReference type="Gene3D" id="3.40.50.10140">
    <property type="entry name" value="Toll/interleukin-1 receptor homology (TIR) domain"/>
    <property type="match status" value="1"/>
</dbReference>
<dbReference type="OrthoDB" id="6160824at2759"/>
<dbReference type="AlphaFoldDB" id="A0A0S3S2N5"/>
<dbReference type="SUPFAM" id="SSF52200">
    <property type="entry name" value="Toll/Interleukin receptor TIR domain"/>
    <property type="match status" value="1"/>
</dbReference>
<evidence type="ECO:0000256" key="1">
    <source>
        <dbReference type="ARBA" id="ARBA00011982"/>
    </source>
</evidence>
<proteinExistence type="predicted"/>
<evidence type="ECO:0000313" key="6">
    <source>
        <dbReference type="EMBL" id="BAT87090.1"/>
    </source>
</evidence>
<evidence type="ECO:0000256" key="2">
    <source>
        <dbReference type="ARBA" id="ARBA00022801"/>
    </source>
</evidence>
<evidence type="ECO:0000259" key="5">
    <source>
        <dbReference type="SMART" id="SM00255"/>
    </source>
</evidence>
<dbReference type="InterPro" id="IPR035897">
    <property type="entry name" value="Toll_tir_struct_dom_sf"/>
</dbReference>
<dbReference type="EC" id="3.2.2.6" evidence="1"/>
<accession>A0A0S3S2N5</accession>
<dbReference type="Pfam" id="PF01582">
    <property type="entry name" value="TIR"/>
    <property type="match status" value="1"/>
</dbReference>
<feature type="domain" description="TIR" evidence="5">
    <location>
        <begin position="31"/>
        <end position="155"/>
    </location>
</feature>